<evidence type="ECO:0000313" key="2">
    <source>
        <dbReference type="EMBL" id="KAL3614623.1"/>
    </source>
</evidence>
<protein>
    <submittedName>
        <fullName evidence="2">Uncharacterized protein</fullName>
    </submittedName>
</protein>
<evidence type="ECO:0000256" key="1">
    <source>
        <dbReference type="SAM" id="MobiDB-lite"/>
    </source>
</evidence>
<keyword evidence="3" id="KW-1185">Reference proteome</keyword>
<organism evidence="2 3">
    <name type="scientific">Castilleja foliolosa</name>
    <dbReference type="NCBI Taxonomy" id="1961234"/>
    <lineage>
        <taxon>Eukaryota</taxon>
        <taxon>Viridiplantae</taxon>
        <taxon>Streptophyta</taxon>
        <taxon>Embryophyta</taxon>
        <taxon>Tracheophyta</taxon>
        <taxon>Spermatophyta</taxon>
        <taxon>Magnoliopsida</taxon>
        <taxon>eudicotyledons</taxon>
        <taxon>Gunneridae</taxon>
        <taxon>Pentapetalae</taxon>
        <taxon>asterids</taxon>
        <taxon>lamiids</taxon>
        <taxon>Lamiales</taxon>
        <taxon>Orobanchaceae</taxon>
        <taxon>Pedicularideae</taxon>
        <taxon>Castillejinae</taxon>
        <taxon>Castilleja</taxon>
    </lineage>
</organism>
<dbReference type="EMBL" id="JAVIJP010000104">
    <property type="protein sequence ID" value="KAL3614623.1"/>
    <property type="molecule type" value="Genomic_DNA"/>
</dbReference>
<feature type="region of interest" description="Disordered" evidence="1">
    <location>
        <begin position="24"/>
        <end position="61"/>
    </location>
</feature>
<dbReference type="AlphaFoldDB" id="A0ABD3BB76"/>
<sequence length="141" mass="15619">MSGRLSDRPPLLLRRRSAALSLSIRRRPAVAAPPSRRHTAASSPQPSRRRAAPLPFDRARPPNAITAFGSFFGNRDEFYSDEGYTLSFGDFPPATYDIDGLVIMFGTHGFDALDGDFDELEEFTSPTVSTTPKDRIWVTNS</sequence>
<accession>A0ABD3BB76</accession>
<feature type="compositionally biased region" description="Low complexity" evidence="1">
    <location>
        <begin position="24"/>
        <end position="34"/>
    </location>
</feature>
<gene>
    <name evidence="2" type="ORF">CASFOL_041518</name>
</gene>
<evidence type="ECO:0000313" key="3">
    <source>
        <dbReference type="Proteomes" id="UP001632038"/>
    </source>
</evidence>
<proteinExistence type="predicted"/>
<reference evidence="3" key="1">
    <citation type="journal article" date="2024" name="IScience">
        <title>Strigolactones Initiate the Formation of Haustorium-like Structures in Castilleja.</title>
        <authorList>
            <person name="Buerger M."/>
            <person name="Peterson D."/>
            <person name="Chory J."/>
        </authorList>
    </citation>
    <scope>NUCLEOTIDE SEQUENCE [LARGE SCALE GENOMIC DNA]</scope>
</reference>
<name>A0ABD3BB76_9LAMI</name>
<comment type="caution">
    <text evidence="2">The sequence shown here is derived from an EMBL/GenBank/DDBJ whole genome shotgun (WGS) entry which is preliminary data.</text>
</comment>
<dbReference type="Proteomes" id="UP001632038">
    <property type="component" value="Unassembled WGS sequence"/>
</dbReference>